<reference evidence="7" key="1">
    <citation type="submission" date="2011-05" db="EMBL/GenBank/DDBJ databases">
        <title>Complete sequence of chromosome of Methanothermococcus okinawensis IH1.</title>
        <authorList>
            <consortium name="US DOE Joint Genome Institute"/>
            <person name="Lucas S."/>
            <person name="Han J."/>
            <person name="Lapidus A."/>
            <person name="Cheng J.-F."/>
            <person name="Goodwin L."/>
            <person name="Pitluck S."/>
            <person name="Peters L."/>
            <person name="Mikhailova N."/>
            <person name="Held B."/>
            <person name="Han C."/>
            <person name="Tapia R."/>
            <person name="Land M."/>
            <person name="Hauser L."/>
            <person name="Kyrpides N."/>
            <person name="Ivanova N."/>
            <person name="Pagani I."/>
            <person name="Sieprawska-Lupa M."/>
            <person name="Takai K."/>
            <person name="Miyazaki J."/>
            <person name="Whitman W."/>
            <person name="Woyke T."/>
        </authorList>
    </citation>
    <scope>NUCLEOTIDE SEQUENCE</scope>
    <source>
        <strain evidence="7">IH1</strain>
    </source>
</reference>
<dbReference type="GeneID" id="10772906"/>
<comment type="subcellular location">
    <subcellularLocation>
        <location evidence="1">Cell surface</location>
    </subcellularLocation>
    <subcellularLocation>
        <location evidence="2">Fimbrium</location>
    </subcellularLocation>
    <subcellularLocation>
        <location evidence="3">Secreted</location>
    </subcellularLocation>
</comment>
<evidence type="ECO:0000256" key="4">
    <source>
        <dbReference type="ARBA" id="ARBA00022525"/>
    </source>
</evidence>
<name>F8AM54_METOI</name>
<keyword evidence="6" id="KW-0812">Transmembrane</keyword>
<dbReference type="EMBL" id="CP002792">
    <property type="protein sequence ID" value="AEH06739.1"/>
    <property type="molecule type" value="Genomic_DNA"/>
</dbReference>
<dbReference type="Proteomes" id="UP000009296">
    <property type="component" value="Chromosome"/>
</dbReference>
<evidence type="ECO:0000313" key="7">
    <source>
        <dbReference type="EMBL" id="AEH06739.1"/>
    </source>
</evidence>
<evidence type="ECO:0000256" key="5">
    <source>
        <dbReference type="ARBA" id="ARBA00023263"/>
    </source>
</evidence>
<dbReference type="InterPro" id="IPR007166">
    <property type="entry name" value="Class3_signal_pept_motif"/>
</dbReference>
<evidence type="ECO:0000256" key="2">
    <source>
        <dbReference type="ARBA" id="ARBA00004561"/>
    </source>
</evidence>
<proteinExistence type="predicted"/>
<keyword evidence="4" id="KW-0964">Secreted</keyword>
<dbReference type="KEGG" id="mok:Metok_0762"/>
<evidence type="ECO:0000256" key="1">
    <source>
        <dbReference type="ARBA" id="ARBA00004241"/>
    </source>
</evidence>
<keyword evidence="5" id="KW-0281">Fimbrium</keyword>
<evidence type="ECO:0000256" key="6">
    <source>
        <dbReference type="SAM" id="Phobius"/>
    </source>
</evidence>
<accession>F8AM54</accession>
<keyword evidence="6" id="KW-0472">Membrane</keyword>
<evidence type="ECO:0000313" key="8">
    <source>
        <dbReference type="Proteomes" id="UP000009296"/>
    </source>
</evidence>
<dbReference type="AlphaFoldDB" id="F8AM54"/>
<sequence>MGIKKLFSKKGQISMEIAILVFGSILVSTISIYYYISNYLDSHPENVGKVANNTTSSFGNVSIKYANSIKSI</sequence>
<gene>
    <name evidence="7" type="ordered locus">Metok_0762</name>
</gene>
<dbReference type="RefSeq" id="WP_013866924.1">
    <property type="nucleotide sequence ID" value="NC_015636.1"/>
</dbReference>
<dbReference type="Pfam" id="PF04021">
    <property type="entry name" value="Class_IIIsignal"/>
    <property type="match status" value="1"/>
</dbReference>
<dbReference type="GO" id="GO:0005576">
    <property type="term" value="C:extracellular region"/>
    <property type="evidence" value="ECO:0007669"/>
    <property type="project" value="UniProtKB-SubCell"/>
</dbReference>
<dbReference type="GO" id="GO:0009986">
    <property type="term" value="C:cell surface"/>
    <property type="evidence" value="ECO:0007669"/>
    <property type="project" value="UniProtKB-SubCell"/>
</dbReference>
<dbReference type="eggNOG" id="arCOG06620">
    <property type="taxonomic scope" value="Archaea"/>
</dbReference>
<dbReference type="OrthoDB" id="60690at2157"/>
<keyword evidence="6" id="KW-1133">Transmembrane helix</keyword>
<dbReference type="HOGENOM" id="CLU_197251_0_0_2"/>
<keyword evidence="8" id="KW-1185">Reference proteome</keyword>
<organism evidence="7 8">
    <name type="scientific">Methanothermococcus okinawensis (strain DSM 14208 / JCM 11175 / IH1)</name>
    <dbReference type="NCBI Taxonomy" id="647113"/>
    <lineage>
        <taxon>Archaea</taxon>
        <taxon>Methanobacteriati</taxon>
        <taxon>Methanobacteriota</taxon>
        <taxon>Methanomada group</taxon>
        <taxon>Methanococci</taxon>
        <taxon>Methanococcales</taxon>
        <taxon>Methanococcaceae</taxon>
        <taxon>Methanothermococcus</taxon>
    </lineage>
</organism>
<evidence type="ECO:0008006" key="9">
    <source>
        <dbReference type="Google" id="ProtNLM"/>
    </source>
</evidence>
<evidence type="ECO:0000256" key="3">
    <source>
        <dbReference type="ARBA" id="ARBA00004613"/>
    </source>
</evidence>
<protein>
    <recommendedName>
        <fullName evidence="9">Class III signal peptide-containing protein</fullName>
    </recommendedName>
</protein>
<dbReference type="STRING" id="647113.Metok_0762"/>
<feature type="transmembrane region" description="Helical" evidence="6">
    <location>
        <begin position="12"/>
        <end position="36"/>
    </location>
</feature>